<reference evidence="1 2" key="1">
    <citation type="journal article" date="2024" name="BMC Genomics">
        <title>Genome assembly of redclaw crayfish (Cherax quadricarinatus) provides insights into its immune adaptation and hypoxia tolerance.</title>
        <authorList>
            <person name="Liu Z."/>
            <person name="Zheng J."/>
            <person name="Li H."/>
            <person name="Fang K."/>
            <person name="Wang S."/>
            <person name="He J."/>
            <person name="Zhou D."/>
            <person name="Weng S."/>
            <person name="Chi M."/>
            <person name="Gu Z."/>
            <person name="He J."/>
            <person name="Li F."/>
            <person name="Wang M."/>
        </authorList>
    </citation>
    <scope>NUCLEOTIDE SEQUENCE [LARGE SCALE GENOMIC DNA]</scope>
    <source>
        <strain evidence="1">ZL_2023a</strain>
    </source>
</reference>
<organism evidence="1 2">
    <name type="scientific">Cherax quadricarinatus</name>
    <name type="common">Australian red claw crayfish</name>
    <dbReference type="NCBI Taxonomy" id="27406"/>
    <lineage>
        <taxon>Eukaryota</taxon>
        <taxon>Metazoa</taxon>
        <taxon>Ecdysozoa</taxon>
        <taxon>Arthropoda</taxon>
        <taxon>Crustacea</taxon>
        <taxon>Multicrustacea</taxon>
        <taxon>Malacostraca</taxon>
        <taxon>Eumalacostraca</taxon>
        <taxon>Eucarida</taxon>
        <taxon>Decapoda</taxon>
        <taxon>Pleocyemata</taxon>
        <taxon>Astacidea</taxon>
        <taxon>Parastacoidea</taxon>
        <taxon>Parastacidae</taxon>
        <taxon>Cherax</taxon>
    </lineage>
</organism>
<evidence type="ECO:0000313" key="1">
    <source>
        <dbReference type="EMBL" id="KAK8739027.1"/>
    </source>
</evidence>
<comment type="caution">
    <text evidence="1">The sequence shown here is derived from an EMBL/GenBank/DDBJ whole genome shotgun (WGS) entry which is preliminary data.</text>
</comment>
<name>A0AAW0X524_CHEQU</name>
<proteinExistence type="predicted"/>
<dbReference type="Proteomes" id="UP001445076">
    <property type="component" value="Unassembled WGS sequence"/>
</dbReference>
<protein>
    <submittedName>
        <fullName evidence="1">Uncharacterized protein</fullName>
    </submittedName>
</protein>
<evidence type="ECO:0000313" key="2">
    <source>
        <dbReference type="Proteomes" id="UP001445076"/>
    </source>
</evidence>
<feature type="non-terminal residue" evidence="1">
    <location>
        <position position="137"/>
    </location>
</feature>
<accession>A0AAW0X524</accession>
<feature type="non-terminal residue" evidence="1">
    <location>
        <position position="1"/>
    </location>
</feature>
<dbReference type="AlphaFoldDB" id="A0AAW0X524"/>
<sequence>GVRGAAYWCRWTRLVFEVWMERLLWQNKINNYDLSDTADYAKCGFVATPSEQELEKLKTLITDRHEDDMSMCGVDSEGRVVAARLVRLTHRRASVFLCVRDHTGALYILPNQPDSNQVNVSGDGWEAAGLSLTCVYP</sequence>
<keyword evidence="2" id="KW-1185">Reference proteome</keyword>
<dbReference type="EMBL" id="JARKIK010000038">
    <property type="protein sequence ID" value="KAK8739027.1"/>
    <property type="molecule type" value="Genomic_DNA"/>
</dbReference>
<gene>
    <name evidence="1" type="ORF">OTU49_003796</name>
</gene>